<dbReference type="Gene3D" id="3.40.50.300">
    <property type="entry name" value="P-loop containing nucleotide triphosphate hydrolases"/>
    <property type="match status" value="1"/>
</dbReference>
<feature type="domain" description="Endonuclease GajA/Old nuclease/RecF-like AAA" evidence="1">
    <location>
        <begin position="2"/>
        <end position="45"/>
    </location>
</feature>
<accession>A0AAW9NRE5</accession>
<comment type="caution">
    <text evidence="2">The sequence shown here is derived from an EMBL/GenBank/DDBJ whole genome shotgun (WGS) entry which is preliminary data.</text>
</comment>
<proteinExistence type="predicted"/>
<reference evidence="2 3" key="1">
    <citation type="submission" date="2023-03" db="EMBL/GenBank/DDBJ databases">
        <title>Bacillus Genome Sequencing.</title>
        <authorList>
            <person name="Dunlap C."/>
        </authorList>
    </citation>
    <scope>NUCLEOTIDE SEQUENCE [LARGE SCALE GENOMIC DNA]</scope>
    <source>
        <strain evidence="2 3">B-59205</strain>
    </source>
</reference>
<dbReference type="InterPro" id="IPR041685">
    <property type="entry name" value="AAA_GajA/Old/RecF-like"/>
</dbReference>
<evidence type="ECO:0000259" key="1">
    <source>
        <dbReference type="Pfam" id="PF13175"/>
    </source>
</evidence>
<dbReference type="RefSeq" id="WP_326123368.1">
    <property type="nucleotide sequence ID" value="NZ_JARSFG010000014.1"/>
</dbReference>
<protein>
    <submittedName>
        <fullName evidence="2">AAA family ATPase</fullName>
    </submittedName>
</protein>
<keyword evidence="3" id="KW-1185">Reference proteome</keyword>
<dbReference type="AlphaFoldDB" id="A0AAW9NRE5"/>
<dbReference type="SUPFAM" id="SSF52540">
    <property type="entry name" value="P-loop containing nucleoside triphosphate hydrolases"/>
    <property type="match status" value="1"/>
</dbReference>
<evidence type="ECO:0000313" key="2">
    <source>
        <dbReference type="EMBL" id="MEC1178887.1"/>
    </source>
</evidence>
<evidence type="ECO:0000313" key="3">
    <source>
        <dbReference type="Proteomes" id="UP001344888"/>
    </source>
</evidence>
<name>A0AAW9NRE5_9BACL</name>
<dbReference type="Proteomes" id="UP001344888">
    <property type="component" value="Unassembled WGS sequence"/>
</dbReference>
<dbReference type="InterPro" id="IPR027417">
    <property type="entry name" value="P-loop_NTPase"/>
</dbReference>
<sequence>MHIHSFRGLTEVSLEIFSKINLFVGENNAGKTSLLEAIYLIANYISKQGFLRLVRMREQYMVSLVRTVPTEELISWLFSETVKSIEIEFKLEGVHKHIKCTLEE</sequence>
<organism evidence="2 3">
    <name type="scientific">Metasolibacillus meyeri</name>
    <dbReference type="NCBI Taxonomy" id="1071052"/>
    <lineage>
        <taxon>Bacteria</taxon>
        <taxon>Bacillati</taxon>
        <taxon>Bacillota</taxon>
        <taxon>Bacilli</taxon>
        <taxon>Bacillales</taxon>
        <taxon>Caryophanaceae</taxon>
        <taxon>Metasolibacillus</taxon>
    </lineage>
</organism>
<gene>
    <name evidence="2" type="ORF">P9B03_10360</name>
</gene>
<dbReference type="EMBL" id="JARSFG010000014">
    <property type="protein sequence ID" value="MEC1178887.1"/>
    <property type="molecule type" value="Genomic_DNA"/>
</dbReference>
<dbReference type="Pfam" id="PF13175">
    <property type="entry name" value="AAA_15"/>
    <property type="match status" value="1"/>
</dbReference>